<dbReference type="PANTHER" id="PTHR30024">
    <property type="entry name" value="ALIPHATIC SULFONATES-BINDING PROTEIN-RELATED"/>
    <property type="match status" value="1"/>
</dbReference>
<gene>
    <name evidence="2" type="ORF">FHS82_003617</name>
</gene>
<dbReference type="PANTHER" id="PTHR30024:SF46">
    <property type="entry name" value="ABC TRANSPORTER, SUBSTRATE-BINDING LIPOPROTEIN"/>
    <property type="match status" value="1"/>
</dbReference>
<keyword evidence="1" id="KW-0732">Signal</keyword>
<dbReference type="EMBL" id="JAASQI010000010">
    <property type="protein sequence ID" value="NIJ59756.1"/>
    <property type="molecule type" value="Genomic_DNA"/>
</dbReference>
<dbReference type="Pfam" id="PF13379">
    <property type="entry name" value="NMT1_2"/>
    <property type="match status" value="1"/>
</dbReference>
<accession>A0ABX0V3G1</accession>
<feature type="signal peptide" evidence="1">
    <location>
        <begin position="1"/>
        <end position="22"/>
    </location>
</feature>
<name>A0ABX0V3G1_9HYPH</name>
<dbReference type="PIRSF" id="PIRSF027386">
    <property type="entry name" value="UCP027386_ABC_sbc_TM0202"/>
    <property type="match status" value="1"/>
</dbReference>
<evidence type="ECO:0000256" key="1">
    <source>
        <dbReference type="SAM" id="SignalP"/>
    </source>
</evidence>
<dbReference type="InterPro" id="IPR027024">
    <property type="entry name" value="UCP027386_ABC_sbc_TM0202"/>
</dbReference>
<evidence type="ECO:0000313" key="2">
    <source>
        <dbReference type="EMBL" id="NIJ59756.1"/>
    </source>
</evidence>
<organism evidence="2 3">
    <name type="scientific">Pseudochelatococcus lubricantis</name>
    <dbReference type="NCBI Taxonomy" id="1538102"/>
    <lineage>
        <taxon>Bacteria</taxon>
        <taxon>Pseudomonadati</taxon>
        <taxon>Pseudomonadota</taxon>
        <taxon>Alphaproteobacteria</taxon>
        <taxon>Hyphomicrobiales</taxon>
        <taxon>Chelatococcaceae</taxon>
        <taxon>Pseudochelatococcus</taxon>
    </lineage>
</organism>
<feature type="chain" id="PRO_5045735590" evidence="1">
    <location>
        <begin position="23"/>
        <end position="320"/>
    </location>
</feature>
<proteinExistence type="predicted"/>
<reference evidence="2 3" key="1">
    <citation type="submission" date="2020-03" db="EMBL/GenBank/DDBJ databases">
        <title>Genomic Encyclopedia of Type Strains, Phase IV (KMG-IV): sequencing the most valuable type-strain genomes for metagenomic binning, comparative biology and taxonomic classification.</title>
        <authorList>
            <person name="Goeker M."/>
        </authorList>
    </citation>
    <scope>NUCLEOTIDE SEQUENCE [LARGE SCALE GENOMIC DNA]</scope>
    <source>
        <strain evidence="2 3">DSM 103870</strain>
    </source>
</reference>
<comment type="caution">
    <text evidence="2">The sequence shown here is derived from an EMBL/GenBank/DDBJ whole genome shotgun (WGS) entry which is preliminary data.</text>
</comment>
<protein>
    <submittedName>
        <fullName evidence="2">NitT/TauT family transport system substrate-binding protein</fullName>
    </submittedName>
</protein>
<dbReference type="InterPro" id="IPR006311">
    <property type="entry name" value="TAT_signal"/>
</dbReference>
<dbReference type="Proteomes" id="UP001429580">
    <property type="component" value="Unassembled WGS sequence"/>
</dbReference>
<keyword evidence="3" id="KW-1185">Reference proteome</keyword>
<dbReference type="PROSITE" id="PS51318">
    <property type="entry name" value="TAT"/>
    <property type="match status" value="1"/>
</dbReference>
<dbReference type="RefSeq" id="WP_166955433.1">
    <property type="nucleotide sequence ID" value="NZ_JAASQI010000010.1"/>
</dbReference>
<evidence type="ECO:0000313" key="3">
    <source>
        <dbReference type="Proteomes" id="UP001429580"/>
    </source>
</evidence>
<dbReference type="Gene3D" id="3.40.190.10">
    <property type="entry name" value="Periplasmic binding protein-like II"/>
    <property type="match status" value="2"/>
</dbReference>
<dbReference type="SUPFAM" id="SSF53850">
    <property type="entry name" value="Periplasmic binding protein-like II"/>
    <property type="match status" value="1"/>
</dbReference>
<sequence>MVDRRSFIAGLAFASLAARARAAEPLVLWGPPAAPSIVLAQAVASGALKEVAPDVTFKVWKTPDEMRAGISAGTFRAVVVPTYVASNLYNRGLGVRLLNVLTDGLLFVVAPSGTVKDIAGLRGRKVAVPFRNDMPDFIFRRMLASAGLAASDIDVDYSGTPAEAVQLLLTGRADAAFLTEPLASAAILRAATAGRTLERAIDAQEVWRKITGRQAIPQAGLAITDKLAADIGGGGIAALQTALEGALGSVLKDPATAAAVAAPALELPAPVIERAIPFSSLVVRRASAARADLAALFDALAEADPRIIGGKQPDDGFFAL</sequence>